<dbReference type="SUPFAM" id="SSF52172">
    <property type="entry name" value="CheY-like"/>
    <property type="match status" value="1"/>
</dbReference>
<gene>
    <name evidence="10" type="ORF">CD30_15680</name>
</gene>
<feature type="domain" description="OmpR/PhoB-type" evidence="9">
    <location>
        <begin position="129"/>
        <end position="228"/>
    </location>
</feature>
<evidence type="ECO:0000256" key="2">
    <source>
        <dbReference type="ARBA" id="ARBA00023012"/>
    </source>
</evidence>
<evidence type="ECO:0000256" key="5">
    <source>
        <dbReference type="ARBA" id="ARBA00023163"/>
    </source>
</evidence>
<dbReference type="InterPro" id="IPR011006">
    <property type="entry name" value="CheY-like_superfamily"/>
</dbReference>
<dbReference type="AlphaFoldDB" id="A0A0A3J1Z5"/>
<dbReference type="Gene3D" id="3.40.50.2300">
    <property type="match status" value="1"/>
</dbReference>
<reference evidence="10 11" key="1">
    <citation type="submission" date="2014-02" db="EMBL/GenBank/DDBJ databases">
        <title>Draft genome sequence of Lysinibacillus massiliensis CCUG 49529.</title>
        <authorList>
            <person name="Zhang F."/>
            <person name="Wang G."/>
            <person name="Zhang L."/>
        </authorList>
    </citation>
    <scope>NUCLEOTIDE SEQUENCE [LARGE SCALE GENOMIC DNA]</scope>
    <source>
        <strain evidence="10 11">CCUG 49529</strain>
    </source>
</reference>
<evidence type="ECO:0000256" key="1">
    <source>
        <dbReference type="ARBA" id="ARBA00022553"/>
    </source>
</evidence>
<dbReference type="PROSITE" id="PS50110">
    <property type="entry name" value="RESPONSE_REGULATORY"/>
    <property type="match status" value="1"/>
</dbReference>
<feature type="DNA-binding region" description="OmpR/PhoB-type" evidence="7">
    <location>
        <begin position="129"/>
        <end position="228"/>
    </location>
</feature>
<dbReference type="GO" id="GO:0032993">
    <property type="term" value="C:protein-DNA complex"/>
    <property type="evidence" value="ECO:0007669"/>
    <property type="project" value="TreeGrafter"/>
</dbReference>
<keyword evidence="11" id="KW-1185">Reference proteome</keyword>
<evidence type="ECO:0000259" key="9">
    <source>
        <dbReference type="PROSITE" id="PS51755"/>
    </source>
</evidence>
<evidence type="ECO:0000313" key="10">
    <source>
        <dbReference type="EMBL" id="KGR89720.1"/>
    </source>
</evidence>
<dbReference type="EMBL" id="JPVQ01000036">
    <property type="protein sequence ID" value="KGR89720.1"/>
    <property type="molecule type" value="Genomic_DNA"/>
</dbReference>
<keyword evidence="1 6" id="KW-0597">Phosphoprotein</keyword>
<dbReference type="Pfam" id="PF00072">
    <property type="entry name" value="Response_reg"/>
    <property type="match status" value="1"/>
</dbReference>
<dbReference type="PANTHER" id="PTHR48111:SF73">
    <property type="entry name" value="ALKALINE PHOSPHATASE SYNTHESIS TRANSCRIPTIONAL REGULATORY PROTEIN PHOP"/>
    <property type="match status" value="1"/>
</dbReference>
<dbReference type="eggNOG" id="COG0745">
    <property type="taxonomic scope" value="Bacteria"/>
</dbReference>
<proteinExistence type="predicted"/>
<dbReference type="PANTHER" id="PTHR48111">
    <property type="entry name" value="REGULATOR OF RPOS"/>
    <property type="match status" value="1"/>
</dbReference>
<dbReference type="GO" id="GO:0006355">
    <property type="term" value="P:regulation of DNA-templated transcription"/>
    <property type="evidence" value="ECO:0007669"/>
    <property type="project" value="InterPro"/>
</dbReference>
<dbReference type="Pfam" id="PF00486">
    <property type="entry name" value="Trans_reg_C"/>
    <property type="match status" value="1"/>
</dbReference>
<feature type="domain" description="Response regulatory" evidence="8">
    <location>
        <begin position="6"/>
        <end position="119"/>
    </location>
</feature>
<dbReference type="SUPFAM" id="SSF46894">
    <property type="entry name" value="C-terminal effector domain of the bipartite response regulators"/>
    <property type="match status" value="1"/>
</dbReference>
<dbReference type="GO" id="GO:0000156">
    <property type="term" value="F:phosphorelay response regulator activity"/>
    <property type="evidence" value="ECO:0007669"/>
    <property type="project" value="TreeGrafter"/>
</dbReference>
<dbReference type="SMART" id="SM00448">
    <property type="entry name" value="REC"/>
    <property type="match status" value="1"/>
</dbReference>
<evidence type="ECO:0000313" key="11">
    <source>
        <dbReference type="Proteomes" id="UP000030595"/>
    </source>
</evidence>
<dbReference type="Gene3D" id="1.10.10.10">
    <property type="entry name" value="Winged helix-like DNA-binding domain superfamily/Winged helix DNA-binding domain"/>
    <property type="match status" value="1"/>
</dbReference>
<dbReference type="CDD" id="cd17574">
    <property type="entry name" value="REC_OmpR"/>
    <property type="match status" value="1"/>
</dbReference>
<dbReference type="Gene3D" id="6.10.250.690">
    <property type="match status" value="1"/>
</dbReference>
<evidence type="ECO:0000256" key="7">
    <source>
        <dbReference type="PROSITE-ProRule" id="PRU01091"/>
    </source>
</evidence>
<sequence>MPKTQTILLVDDEQRMLDLVELFLIPHRYKCIKVTDGNEALKVLERERIQLILLDVMMPEMDGWEVCEKIREFSNVPIIMLTARSDKEDLVKGLNIGADDYISKPFNEKELVARVNAVLRRFPEDDDEQNMIKFNGFQLDQETYSLHYLDLTVQLTLKEFHILEAMISRPTKTFTREELMNAAWEYETDTDIRTVDSHIRNLRDKLGKAGLPIDDFLKTVWGIGYKWS</sequence>
<dbReference type="InterPro" id="IPR036388">
    <property type="entry name" value="WH-like_DNA-bd_sf"/>
</dbReference>
<dbReference type="InterPro" id="IPR001789">
    <property type="entry name" value="Sig_transdc_resp-reg_receiver"/>
</dbReference>
<dbReference type="GO" id="GO:0005829">
    <property type="term" value="C:cytosol"/>
    <property type="evidence" value="ECO:0007669"/>
    <property type="project" value="TreeGrafter"/>
</dbReference>
<feature type="modified residue" description="4-aspartylphosphate" evidence="6">
    <location>
        <position position="55"/>
    </location>
</feature>
<keyword evidence="3" id="KW-0805">Transcription regulation</keyword>
<evidence type="ECO:0000256" key="6">
    <source>
        <dbReference type="PROSITE-ProRule" id="PRU00169"/>
    </source>
</evidence>
<dbReference type="PROSITE" id="PS51755">
    <property type="entry name" value="OMPR_PHOB"/>
    <property type="match status" value="1"/>
</dbReference>
<evidence type="ECO:0000256" key="4">
    <source>
        <dbReference type="ARBA" id="ARBA00023125"/>
    </source>
</evidence>
<organism evidence="10 11">
    <name type="scientific">Ureibacillus massiliensis 4400831 = CIP 108448 = CCUG 49529</name>
    <dbReference type="NCBI Taxonomy" id="1211035"/>
    <lineage>
        <taxon>Bacteria</taxon>
        <taxon>Bacillati</taxon>
        <taxon>Bacillota</taxon>
        <taxon>Bacilli</taxon>
        <taxon>Bacillales</taxon>
        <taxon>Caryophanaceae</taxon>
        <taxon>Ureibacillus</taxon>
    </lineage>
</organism>
<dbReference type="InterPro" id="IPR016032">
    <property type="entry name" value="Sig_transdc_resp-reg_C-effctor"/>
</dbReference>
<comment type="caution">
    <text evidence="10">The sequence shown here is derived from an EMBL/GenBank/DDBJ whole genome shotgun (WGS) entry which is preliminary data.</text>
</comment>
<dbReference type="SMART" id="SM00862">
    <property type="entry name" value="Trans_reg_C"/>
    <property type="match status" value="1"/>
</dbReference>
<dbReference type="OrthoDB" id="9790442at2"/>
<keyword evidence="4 7" id="KW-0238">DNA-binding</keyword>
<evidence type="ECO:0000259" key="8">
    <source>
        <dbReference type="PROSITE" id="PS50110"/>
    </source>
</evidence>
<keyword evidence="5" id="KW-0804">Transcription</keyword>
<dbReference type="InterPro" id="IPR039420">
    <property type="entry name" value="WalR-like"/>
</dbReference>
<accession>A0A0A3J1Z5</accession>
<keyword evidence="2" id="KW-0902">Two-component regulatory system</keyword>
<protein>
    <submittedName>
        <fullName evidence="10">XRE family transcriptional regulator</fullName>
    </submittedName>
</protein>
<dbReference type="RefSeq" id="WP_036178547.1">
    <property type="nucleotide sequence ID" value="NZ_AVCZ01000036.1"/>
</dbReference>
<dbReference type="CDD" id="cd00383">
    <property type="entry name" value="trans_reg_C"/>
    <property type="match status" value="1"/>
</dbReference>
<name>A0A0A3J1Z5_9BACL</name>
<dbReference type="Proteomes" id="UP000030595">
    <property type="component" value="Unassembled WGS sequence"/>
</dbReference>
<dbReference type="FunFam" id="3.40.50.2300:FF:000001">
    <property type="entry name" value="DNA-binding response regulator PhoB"/>
    <property type="match status" value="1"/>
</dbReference>
<dbReference type="InterPro" id="IPR001867">
    <property type="entry name" value="OmpR/PhoB-type_DNA-bd"/>
</dbReference>
<dbReference type="GO" id="GO:0000976">
    <property type="term" value="F:transcription cis-regulatory region binding"/>
    <property type="evidence" value="ECO:0007669"/>
    <property type="project" value="TreeGrafter"/>
</dbReference>
<evidence type="ECO:0000256" key="3">
    <source>
        <dbReference type="ARBA" id="ARBA00023015"/>
    </source>
</evidence>